<sequence length="363" mass="41503">MWRLPKNHRILYVEPPISFLSPFKDPNVAFKKEMAQKGLRRLNENIWLLSPPVIFPFGSRFPGINRINQHIIAKAVNKAVKELEFQKPVLWTYLHTSCDLVGKLNEVMVVYDCVDEHSAYEGFNPRLVKAMERKLLQKCDLVFCTARGLYEDKKPYCREIYLSPNAADIEHFNKALHPDTPVAQDIADLPRPILGFVGVIKEWIDLDLIKAVALSFPQGSVVMVGPVGANIDLSLFKGVKNVHFLGHRDREILPQYLKGFDVCLNPFKENELTATVSPLKFYEYLATGKPIASTPMPEIMDFAGLIELGRGQQGFVKAVQRALYNDSEEKKKERLNKAQENSWDSRAHFMMSKIEPKYRSKVE</sequence>
<dbReference type="Proteomes" id="UP000242329">
    <property type="component" value="Unassembled WGS sequence"/>
</dbReference>
<dbReference type="STRING" id="1123382.SAMN02745221_00188"/>
<dbReference type="AlphaFoldDB" id="A0A1M5JQS2"/>
<keyword evidence="1" id="KW-0808">Transferase</keyword>
<evidence type="ECO:0000313" key="1">
    <source>
        <dbReference type="EMBL" id="SHG42868.1"/>
    </source>
</evidence>
<dbReference type="Gene3D" id="3.40.50.2000">
    <property type="entry name" value="Glycogen Phosphorylase B"/>
    <property type="match status" value="1"/>
</dbReference>
<organism evidence="1 2">
    <name type="scientific">Thermosyntropha lipolytica DSM 11003</name>
    <dbReference type="NCBI Taxonomy" id="1123382"/>
    <lineage>
        <taxon>Bacteria</taxon>
        <taxon>Bacillati</taxon>
        <taxon>Bacillota</taxon>
        <taxon>Clostridia</taxon>
        <taxon>Eubacteriales</taxon>
        <taxon>Syntrophomonadaceae</taxon>
        <taxon>Thermosyntropha</taxon>
    </lineage>
</organism>
<gene>
    <name evidence="1" type="ORF">SAMN02745221_00188</name>
</gene>
<dbReference type="GO" id="GO:0016740">
    <property type="term" value="F:transferase activity"/>
    <property type="evidence" value="ECO:0007669"/>
    <property type="project" value="UniProtKB-KW"/>
</dbReference>
<dbReference type="Pfam" id="PF13692">
    <property type="entry name" value="Glyco_trans_1_4"/>
    <property type="match status" value="1"/>
</dbReference>
<dbReference type="Gene3D" id="3.40.50.11010">
    <property type="match status" value="1"/>
</dbReference>
<reference evidence="2" key="1">
    <citation type="submission" date="2016-11" db="EMBL/GenBank/DDBJ databases">
        <authorList>
            <person name="Varghese N."/>
            <person name="Submissions S."/>
        </authorList>
    </citation>
    <scope>NUCLEOTIDE SEQUENCE [LARGE SCALE GENOMIC DNA]</scope>
    <source>
        <strain evidence="2">DSM 11003</strain>
    </source>
</reference>
<keyword evidence="2" id="KW-1185">Reference proteome</keyword>
<protein>
    <submittedName>
        <fullName evidence="1">Glycosyltransferase involved in cell wall bisynthesis</fullName>
    </submittedName>
</protein>
<dbReference type="PANTHER" id="PTHR12526">
    <property type="entry name" value="GLYCOSYLTRANSFERASE"/>
    <property type="match status" value="1"/>
</dbReference>
<evidence type="ECO:0000313" key="2">
    <source>
        <dbReference type="Proteomes" id="UP000242329"/>
    </source>
</evidence>
<proteinExistence type="predicted"/>
<name>A0A1M5JQS2_9FIRM</name>
<dbReference type="PANTHER" id="PTHR12526:SF630">
    <property type="entry name" value="GLYCOSYLTRANSFERASE"/>
    <property type="match status" value="1"/>
</dbReference>
<accession>A0A1M5JQS2</accession>
<dbReference type="SUPFAM" id="SSF53756">
    <property type="entry name" value="UDP-Glycosyltransferase/glycogen phosphorylase"/>
    <property type="match status" value="1"/>
</dbReference>
<dbReference type="EMBL" id="FQWY01000003">
    <property type="protein sequence ID" value="SHG42868.1"/>
    <property type="molecule type" value="Genomic_DNA"/>
</dbReference>